<name>A0A9D3WXN4_9SAUR</name>
<reference evidence="11" key="1">
    <citation type="submission" date="2021-09" db="EMBL/GenBank/DDBJ databases">
        <title>The genome of Mauremys mutica provides insights into the evolution of semi-aquatic lifestyle.</title>
        <authorList>
            <person name="Gong S."/>
            <person name="Gao Y."/>
        </authorList>
    </citation>
    <scope>NUCLEOTIDE SEQUENCE</scope>
    <source>
        <strain evidence="11">MM-2020</strain>
        <tissue evidence="11">Muscle</tissue>
    </source>
</reference>
<sequence length="330" mass="37832">MNVSKQPQQSGRRITPKHTGDGINTEREQTVQASVKSKDLVSRRPEQGSPHSARQRHGMSTTSPALALCSASSQHPPVESSALVPRLVSRREKRTRFATDSRGPEPASRIRFRARGQVHGGAQPEVGGAAMLPALRRCWAPLSRRPLPLLVPARGRKSRHDPPAKSKAGRLKVPPPVDPAELLVVSERYRHHRLVLQALRAEFKQEVLQKKRQERLDKEGGEEAMEEHRKLMAWNNAENERLRKKREERLRREEEELQDHKLQGALNRARLMEDFLKQKEREVLQLQEEARNFITPENLDERIEECLDNPRNYNFAIDKEGRIVKRSVPS</sequence>
<organism evidence="11 12">
    <name type="scientific">Mauremys mutica</name>
    <name type="common">yellowpond turtle</name>
    <dbReference type="NCBI Taxonomy" id="74926"/>
    <lineage>
        <taxon>Eukaryota</taxon>
        <taxon>Metazoa</taxon>
        <taxon>Chordata</taxon>
        <taxon>Craniata</taxon>
        <taxon>Vertebrata</taxon>
        <taxon>Euteleostomi</taxon>
        <taxon>Archelosauria</taxon>
        <taxon>Testudinata</taxon>
        <taxon>Testudines</taxon>
        <taxon>Cryptodira</taxon>
        <taxon>Durocryptodira</taxon>
        <taxon>Testudinoidea</taxon>
        <taxon>Geoemydidae</taxon>
        <taxon>Geoemydinae</taxon>
        <taxon>Mauremys</taxon>
    </lineage>
</organism>
<evidence type="ECO:0000256" key="8">
    <source>
        <dbReference type="ARBA" id="ARBA00035344"/>
    </source>
</evidence>
<evidence type="ECO:0000256" key="1">
    <source>
        <dbReference type="ARBA" id="ARBA00004173"/>
    </source>
</evidence>
<protein>
    <recommendedName>
        <fullName evidence="7">Small ribosomal subunit protein mS26</fullName>
    </recommendedName>
    <alternativeName>
        <fullName evidence="8">28S ribosomal protein S26, mitochondrial</fullName>
    </alternativeName>
</protein>
<feature type="coiled-coil region" evidence="9">
    <location>
        <begin position="196"/>
        <end position="289"/>
    </location>
</feature>
<dbReference type="InterPro" id="IPR026140">
    <property type="entry name" value="Ribosomal_mS26"/>
</dbReference>
<evidence type="ECO:0000256" key="6">
    <source>
        <dbReference type="ARBA" id="ARBA00023274"/>
    </source>
</evidence>
<evidence type="ECO:0000256" key="9">
    <source>
        <dbReference type="SAM" id="Coils"/>
    </source>
</evidence>
<feature type="compositionally biased region" description="Polar residues" evidence="10">
    <location>
        <begin position="58"/>
        <end position="75"/>
    </location>
</feature>
<comment type="subcellular location">
    <subcellularLocation>
        <location evidence="1">Mitochondrion</location>
    </subcellularLocation>
</comment>
<evidence type="ECO:0000256" key="4">
    <source>
        <dbReference type="ARBA" id="ARBA00022980"/>
    </source>
</evidence>
<evidence type="ECO:0000256" key="3">
    <source>
        <dbReference type="ARBA" id="ARBA00022946"/>
    </source>
</evidence>
<dbReference type="Proteomes" id="UP000827986">
    <property type="component" value="Unassembled WGS sequence"/>
</dbReference>
<feature type="region of interest" description="Disordered" evidence="10">
    <location>
        <begin position="153"/>
        <end position="174"/>
    </location>
</feature>
<keyword evidence="9" id="KW-0175">Coiled coil</keyword>
<dbReference type="AlphaFoldDB" id="A0A9D3WXN4"/>
<feature type="compositionally biased region" description="Polar residues" evidence="10">
    <location>
        <begin position="1"/>
        <end position="12"/>
    </location>
</feature>
<evidence type="ECO:0000313" key="11">
    <source>
        <dbReference type="EMBL" id="KAH1169701.1"/>
    </source>
</evidence>
<dbReference type="Pfam" id="PF14943">
    <property type="entry name" value="MRP-S26"/>
    <property type="match status" value="1"/>
</dbReference>
<feature type="compositionally biased region" description="Basic and acidic residues" evidence="10">
    <location>
        <begin position="36"/>
        <end position="46"/>
    </location>
</feature>
<comment type="similarity">
    <text evidence="2">Belongs to the mitochondrion-specific ribosomal protein mS26 family.</text>
</comment>
<evidence type="ECO:0000256" key="5">
    <source>
        <dbReference type="ARBA" id="ARBA00023128"/>
    </source>
</evidence>
<evidence type="ECO:0000256" key="10">
    <source>
        <dbReference type="SAM" id="MobiDB-lite"/>
    </source>
</evidence>
<dbReference type="GO" id="GO:0005763">
    <property type="term" value="C:mitochondrial small ribosomal subunit"/>
    <property type="evidence" value="ECO:0007669"/>
    <property type="project" value="InterPro"/>
</dbReference>
<feature type="region of interest" description="Disordered" evidence="10">
    <location>
        <begin position="1"/>
        <end position="106"/>
    </location>
</feature>
<proteinExistence type="inferred from homology"/>
<keyword evidence="5" id="KW-0496">Mitochondrion</keyword>
<keyword evidence="6" id="KW-0687">Ribonucleoprotein</keyword>
<keyword evidence="12" id="KW-1185">Reference proteome</keyword>
<keyword evidence="3" id="KW-0809">Transit peptide</keyword>
<evidence type="ECO:0000256" key="7">
    <source>
        <dbReference type="ARBA" id="ARBA00035138"/>
    </source>
</evidence>
<accession>A0A9D3WXN4</accession>
<dbReference type="PANTHER" id="PTHR21035:SF2">
    <property type="entry name" value="SMALL RIBOSOMAL SUBUNIT PROTEIN MS26"/>
    <property type="match status" value="1"/>
</dbReference>
<dbReference type="PANTHER" id="PTHR21035">
    <property type="entry name" value="28S RIBOSOMAL PROTEIN S26, MITOCHONDRIAL"/>
    <property type="match status" value="1"/>
</dbReference>
<evidence type="ECO:0000313" key="12">
    <source>
        <dbReference type="Proteomes" id="UP000827986"/>
    </source>
</evidence>
<feature type="compositionally biased region" description="Basic and acidic residues" evidence="10">
    <location>
        <begin position="18"/>
        <end position="29"/>
    </location>
</feature>
<evidence type="ECO:0000256" key="2">
    <source>
        <dbReference type="ARBA" id="ARBA00009672"/>
    </source>
</evidence>
<keyword evidence="4" id="KW-0689">Ribosomal protein</keyword>
<dbReference type="EMBL" id="JAHDVG010000484">
    <property type="protein sequence ID" value="KAH1169701.1"/>
    <property type="molecule type" value="Genomic_DNA"/>
</dbReference>
<gene>
    <name evidence="11" type="ORF">KIL84_000686</name>
</gene>
<comment type="caution">
    <text evidence="11">The sequence shown here is derived from an EMBL/GenBank/DDBJ whole genome shotgun (WGS) entry which is preliminary data.</text>
</comment>